<evidence type="ECO:0000256" key="1">
    <source>
        <dbReference type="SAM" id="SignalP"/>
    </source>
</evidence>
<organism evidence="2 3">
    <name type="scientific">Cecembia calidifontis</name>
    <dbReference type="NCBI Taxonomy" id="1187080"/>
    <lineage>
        <taxon>Bacteria</taxon>
        <taxon>Pseudomonadati</taxon>
        <taxon>Bacteroidota</taxon>
        <taxon>Cytophagia</taxon>
        <taxon>Cytophagales</taxon>
        <taxon>Cyclobacteriaceae</taxon>
        <taxon>Cecembia</taxon>
    </lineage>
</organism>
<gene>
    <name evidence="2" type="ORF">BC751_2051</name>
</gene>
<name>A0A4Q7P994_9BACT</name>
<evidence type="ECO:0000313" key="2">
    <source>
        <dbReference type="EMBL" id="RZS96477.1"/>
    </source>
</evidence>
<accession>A0A4Q7P994</accession>
<comment type="caution">
    <text evidence="2">The sequence shown here is derived from an EMBL/GenBank/DDBJ whole genome shotgun (WGS) entry which is preliminary data.</text>
</comment>
<dbReference type="Proteomes" id="UP000292209">
    <property type="component" value="Unassembled WGS sequence"/>
</dbReference>
<dbReference type="AlphaFoldDB" id="A0A4Q7P994"/>
<proteinExistence type="predicted"/>
<protein>
    <submittedName>
        <fullName evidence="2">Uncharacterized protein</fullName>
    </submittedName>
</protein>
<sequence length="65" mass="6667">MKKAMLFFVGILFLSGVEANACSISSECDGGGAVACSGHICVGGSGWVECYDTNGNLTRGQCSQQ</sequence>
<dbReference type="RefSeq" id="WP_010609920.1">
    <property type="nucleotide sequence ID" value="NZ_SGXG01000001.1"/>
</dbReference>
<feature type="signal peptide" evidence="1">
    <location>
        <begin position="1"/>
        <end position="21"/>
    </location>
</feature>
<evidence type="ECO:0000313" key="3">
    <source>
        <dbReference type="Proteomes" id="UP000292209"/>
    </source>
</evidence>
<keyword evidence="3" id="KW-1185">Reference proteome</keyword>
<feature type="chain" id="PRO_5020509050" evidence="1">
    <location>
        <begin position="22"/>
        <end position="65"/>
    </location>
</feature>
<keyword evidence="1" id="KW-0732">Signal</keyword>
<dbReference type="EMBL" id="SGXG01000001">
    <property type="protein sequence ID" value="RZS96477.1"/>
    <property type="molecule type" value="Genomic_DNA"/>
</dbReference>
<reference evidence="2 3" key="1">
    <citation type="submission" date="2019-02" db="EMBL/GenBank/DDBJ databases">
        <title>Genomic Encyclopedia of Archaeal and Bacterial Type Strains, Phase II (KMG-II): from individual species to whole genera.</title>
        <authorList>
            <person name="Goeker M."/>
        </authorList>
    </citation>
    <scope>NUCLEOTIDE SEQUENCE [LARGE SCALE GENOMIC DNA]</scope>
    <source>
        <strain evidence="2 3">DSM 21411</strain>
    </source>
</reference>